<dbReference type="PIRSF" id="PIRSF028451">
    <property type="entry name" value="UCP028451"/>
    <property type="match status" value="1"/>
</dbReference>
<dbReference type="InterPro" id="IPR012808">
    <property type="entry name" value="CHP02453"/>
</dbReference>
<reference evidence="1" key="1">
    <citation type="submission" date="2018-05" db="EMBL/GenBank/DDBJ databases">
        <authorList>
            <person name="Lanie J.A."/>
            <person name="Ng W.-L."/>
            <person name="Kazmierczak K.M."/>
            <person name="Andrzejewski T.M."/>
            <person name="Davidsen T.M."/>
            <person name="Wayne K.J."/>
            <person name="Tettelin H."/>
            <person name="Glass J.I."/>
            <person name="Rusch D."/>
            <person name="Podicherti R."/>
            <person name="Tsui H.-C.T."/>
            <person name="Winkler M.E."/>
        </authorList>
    </citation>
    <scope>NUCLEOTIDE SEQUENCE</scope>
</reference>
<dbReference type="AlphaFoldDB" id="A0A381NNU7"/>
<dbReference type="NCBIfam" id="TIGR02453">
    <property type="entry name" value="TIGR02453 family protein"/>
    <property type="match status" value="1"/>
</dbReference>
<dbReference type="PANTHER" id="PTHR36452">
    <property type="entry name" value="CHROMOSOME 12, WHOLE GENOME SHOTGUN SEQUENCE"/>
    <property type="match status" value="1"/>
</dbReference>
<feature type="non-terminal residue" evidence="1">
    <location>
        <position position="1"/>
    </location>
</feature>
<evidence type="ECO:0008006" key="2">
    <source>
        <dbReference type="Google" id="ProtNLM"/>
    </source>
</evidence>
<gene>
    <name evidence="1" type="ORF">METZ01_LOCUS9085</name>
</gene>
<evidence type="ECO:0000313" key="1">
    <source>
        <dbReference type="EMBL" id="SUZ56231.1"/>
    </source>
</evidence>
<proteinExistence type="predicted"/>
<accession>A0A381NNU7</accession>
<sequence>VADRYFTLDTVSFMAELAKHNNREWFLANKTRYEDLVKDPALRFIEAFAVELKNISPHFMATPRSLFRIYRDARFSRDKSPYKTWTGIQFRHDASKDVHAPGYYLHIEPGSIFVALGVWHPDPASLRAIREHIVADPRSWQKASQNKKFTDAFRLSGDRLKRPPKGFEPSHELIEELKWKDYIAAKDVSQSFLTDAALPQELARIFKIGTPLMKFLCSALAVPF</sequence>
<dbReference type="InterPro" id="IPR015996">
    <property type="entry name" value="UCP028451"/>
</dbReference>
<dbReference type="Pfam" id="PF09365">
    <property type="entry name" value="DUF2461"/>
    <property type="match status" value="1"/>
</dbReference>
<organism evidence="1">
    <name type="scientific">marine metagenome</name>
    <dbReference type="NCBI Taxonomy" id="408172"/>
    <lineage>
        <taxon>unclassified sequences</taxon>
        <taxon>metagenomes</taxon>
        <taxon>ecological metagenomes</taxon>
    </lineage>
</organism>
<protein>
    <recommendedName>
        <fullName evidence="2">TIGR02453 family protein</fullName>
    </recommendedName>
</protein>
<dbReference type="PANTHER" id="PTHR36452:SF1">
    <property type="entry name" value="DUF2461 DOMAIN-CONTAINING PROTEIN"/>
    <property type="match status" value="1"/>
</dbReference>
<dbReference type="EMBL" id="UINC01000488">
    <property type="protein sequence ID" value="SUZ56231.1"/>
    <property type="molecule type" value="Genomic_DNA"/>
</dbReference>
<name>A0A381NNU7_9ZZZZ</name>